<evidence type="ECO:0000256" key="1">
    <source>
        <dbReference type="SAM" id="MobiDB-lite"/>
    </source>
</evidence>
<organism evidence="2 3">
    <name type="scientific">Dekkera bruxellensis</name>
    <name type="common">Brettanomyces custersii</name>
    <dbReference type="NCBI Taxonomy" id="5007"/>
    <lineage>
        <taxon>Eukaryota</taxon>
        <taxon>Fungi</taxon>
        <taxon>Dikarya</taxon>
        <taxon>Ascomycota</taxon>
        <taxon>Saccharomycotina</taxon>
        <taxon>Pichiomycetes</taxon>
        <taxon>Pichiales</taxon>
        <taxon>Pichiaceae</taxon>
        <taxon>Brettanomyces</taxon>
    </lineage>
</organism>
<accession>A0A7D9H3Q0</accession>
<dbReference type="InterPro" id="IPR027417">
    <property type="entry name" value="P-loop_NTPase"/>
</dbReference>
<evidence type="ECO:0000313" key="2">
    <source>
        <dbReference type="EMBL" id="VUG19728.1"/>
    </source>
</evidence>
<dbReference type="Gene3D" id="3.40.50.300">
    <property type="entry name" value="P-loop containing nucleotide triphosphate hydrolases"/>
    <property type="match status" value="1"/>
</dbReference>
<sequence length="459" mass="51404">MSLSTSKHTHNRSKQKIPMEKNLLRSTSERPLRFALLGPPKSCKSSIVSIISSGKSIGNYYPTVQNSPTLIQFQPKSVKARALLDVNATLDELEDVDVIGNKEFKITQRVLDAVSEATTVIPSESTIPLLSSASILSRTLNYYDLDYTRPDYFATDLMTSLSPISSPIASYSIGSHSDPFIKGVMSDKLSDEDSNCSQYRPPVTTPILVELIDTPGVQRNDLIPFLEKGLDSKLAKDVLRNLINEADASSRSRVKPLLTGSGMSELNAAMDGYLLCYSCIPETANEAAPPSYDDAIASSSDKNTHSKYHSETQDGYEPIEIVKALYTAIIEAWKQYTNYQIGWEEGKEFDVYSLNYSFKHLWKKRNLPENISGKMITNKALEMMPPVLIAVTHVDHELASPILIEKGRQLAKEWNCGFIEVSCEFENWRNVEETVAFLIRDRIEDIKRKKRNKVKGFGI</sequence>
<dbReference type="AlphaFoldDB" id="A0A7D9H3Q0"/>
<keyword evidence="3" id="KW-1185">Reference proteome</keyword>
<evidence type="ECO:0000313" key="3">
    <source>
        <dbReference type="Proteomes" id="UP000478008"/>
    </source>
</evidence>
<feature type="region of interest" description="Disordered" evidence="1">
    <location>
        <begin position="1"/>
        <end position="21"/>
    </location>
</feature>
<dbReference type="SUPFAM" id="SSF52540">
    <property type="entry name" value="P-loop containing nucleoside triphosphate hydrolases"/>
    <property type="match status" value="1"/>
</dbReference>
<dbReference type="EMBL" id="CABFWN010000005">
    <property type="protein sequence ID" value="VUG19728.1"/>
    <property type="molecule type" value="Genomic_DNA"/>
</dbReference>
<proteinExistence type="predicted"/>
<dbReference type="Proteomes" id="UP000478008">
    <property type="component" value="Unassembled WGS sequence"/>
</dbReference>
<reference evidence="2 3" key="1">
    <citation type="submission" date="2019-07" db="EMBL/GenBank/DDBJ databases">
        <authorList>
            <person name="Friedrich A."/>
            <person name="Schacherer J."/>
        </authorList>
    </citation>
    <scope>NUCLEOTIDE SEQUENCE [LARGE SCALE GENOMIC DNA]</scope>
</reference>
<name>A0A7D9H3Q0_DEKBR</name>
<gene>
    <name evidence="2" type="ORF">DEBR0S5_10462G</name>
</gene>
<protein>
    <submittedName>
        <fullName evidence="2">DEBR0S5_10462g1_1</fullName>
    </submittedName>
</protein>